<evidence type="ECO:0000256" key="4">
    <source>
        <dbReference type="ARBA" id="ARBA00022692"/>
    </source>
</evidence>
<dbReference type="GO" id="GO:0022857">
    <property type="term" value="F:transmembrane transporter activity"/>
    <property type="evidence" value="ECO:0007669"/>
    <property type="project" value="InterPro"/>
</dbReference>
<evidence type="ECO:0000256" key="7">
    <source>
        <dbReference type="SAM" id="Phobius"/>
    </source>
</evidence>
<comment type="subcellular location">
    <subcellularLocation>
        <location evidence="1">Cell membrane</location>
        <topology evidence="1">Multi-pass membrane protein</topology>
    </subcellularLocation>
</comment>
<keyword evidence="4 7" id="KW-0812">Transmembrane</keyword>
<evidence type="ECO:0000256" key="5">
    <source>
        <dbReference type="ARBA" id="ARBA00022989"/>
    </source>
</evidence>
<organism evidence="8">
    <name type="scientific">uncultured delta proteobacterium</name>
    <dbReference type="NCBI Taxonomy" id="34034"/>
    <lineage>
        <taxon>Bacteria</taxon>
        <taxon>Deltaproteobacteria</taxon>
        <taxon>environmental samples</taxon>
    </lineage>
</organism>
<feature type="transmembrane region" description="Helical" evidence="7">
    <location>
        <begin position="498"/>
        <end position="516"/>
    </location>
</feature>
<keyword evidence="6 7" id="KW-0472">Membrane</keyword>
<name>A0A212JAZ3_9DELT</name>
<dbReference type="PANTHER" id="PTHR30509:SF9">
    <property type="entry name" value="MULTIDRUG RESISTANCE PROTEIN MDTO"/>
    <property type="match status" value="1"/>
</dbReference>
<feature type="transmembrane region" description="Helical" evidence="7">
    <location>
        <begin position="37"/>
        <end position="68"/>
    </location>
</feature>
<dbReference type="GO" id="GO:0005886">
    <property type="term" value="C:plasma membrane"/>
    <property type="evidence" value="ECO:0007669"/>
    <property type="project" value="UniProtKB-SubCell"/>
</dbReference>
<evidence type="ECO:0000256" key="1">
    <source>
        <dbReference type="ARBA" id="ARBA00004651"/>
    </source>
</evidence>
<feature type="transmembrane region" description="Helical" evidence="7">
    <location>
        <begin position="160"/>
        <end position="182"/>
    </location>
</feature>
<feature type="transmembrane region" description="Helical" evidence="7">
    <location>
        <begin position="75"/>
        <end position="94"/>
    </location>
</feature>
<dbReference type="InterPro" id="IPR006726">
    <property type="entry name" value="PHBA_efflux_AaeB/fusaric-R"/>
</dbReference>
<keyword evidence="5 7" id="KW-1133">Transmembrane helix</keyword>
<feature type="transmembrane region" description="Helical" evidence="7">
    <location>
        <begin position="468"/>
        <end position="486"/>
    </location>
</feature>
<feature type="transmembrane region" description="Helical" evidence="7">
    <location>
        <begin position="442"/>
        <end position="461"/>
    </location>
</feature>
<evidence type="ECO:0000256" key="2">
    <source>
        <dbReference type="ARBA" id="ARBA00022448"/>
    </source>
</evidence>
<dbReference type="EMBL" id="FLUQ01000001">
    <property type="protein sequence ID" value="SBV96596.1"/>
    <property type="molecule type" value="Genomic_DNA"/>
</dbReference>
<feature type="transmembrane region" description="Helical" evidence="7">
    <location>
        <begin position="415"/>
        <end position="436"/>
    </location>
</feature>
<proteinExistence type="predicted"/>
<evidence type="ECO:0000313" key="8">
    <source>
        <dbReference type="EMBL" id="SBV96596.1"/>
    </source>
</evidence>
<gene>
    <name evidence="8" type="ORF">KL86DPRO_11071</name>
</gene>
<reference evidence="8" key="1">
    <citation type="submission" date="2016-04" db="EMBL/GenBank/DDBJ databases">
        <authorList>
            <person name="Evans L.H."/>
            <person name="Alamgir A."/>
            <person name="Owens N."/>
            <person name="Weber N.D."/>
            <person name="Virtaneva K."/>
            <person name="Barbian K."/>
            <person name="Babar A."/>
            <person name="Rosenke K."/>
        </authorList>
    </citation>
    <scope>NUCLEOTIDE SEQUENCE</scope>
    <source>
        <strain evidence="8">86</strain>
    </source>
</reference>
<protein>
    <submittedName>
        <fullName evidence="8">Putative membrane protein</fullName>
    </submittedName>
</protein>
<evidence type="ECO:0000256" key="3">
    <source>
        <dbReference type="ARBA" id="ARBA00022475"/>
    </source>
</evidence>
<accession>A0A212JAZ3</accession>
<keyword evidence="3" id="KW-1003">Cell membrane</keyword>
<evidence type="ECO:0000256" key="6">
    <source>
        <dbReference type="ARBA" id="ARBA00023136"/>
    </source>
</evidence>
<dbReference type="PANTHER" id="PTHR30509">
    <property type="entry name" value="P-HYDROXYBENZOIC ACID EFFLUX PUMP SUBUNIT-RELATED"/>
    <property type="match status" value="1"/>
</dbReference>
<feature type="transmembrane region" description="Helical" evidence="7">
    <location>
        <begin position="133"/>
        <end position="154"/>
    </location>
</feature>
<dbReference type="AlphaFoldDB" id="A0A212JAZ3"/>
<sequence>MTSMAISPDMRPPGPTGNLGSFLRAELAPYPGRFDAVVRYAVCITLVILLTFFLQLPFLDLGIIVIFFTVMENTVLTYLSSALVICGALLVGVLDNLVLGLTIDSPPIRITFSSLLVFFGMYVFRVVPLIGNIGYMAALSVIFLQANMAVLPAGELMLRLNLWSTVVSVYPAILACIVCTLVRPDFPSRSLPREAQRQLGVVIRMLEDKIHGEASRPLSPDMVERDLSRLHRLLAYASLEKKEIRSRKTRYLARLGTIDRLRIAAAHLSRLPSETNDPETLQALHGIRSACLDFCAALETDAPFRQRDAIVVPEASSPHAAPLAAELGEMRDALQALASVADAEYPPEEGAKMPLLAPDATTNPTYVRFALKTVLATLVCLGFYKSTQWEGIHTCMLTCIIMAQPSLGATAQKGLLRVSGCLIGSAIALLISVSVIPHLDDITWYILLCLAVLLPAAWITVGSPRSSYAGVQIAFAYALALMTSSGPSVNLAEIRDRLIGIMVGVAVSTVIHTLIWPEKEESSLRRSMADLLRAAASMAEGEHGESAEERQARLREAESRAWSLLSKIREIRAKVILEPDFTATDRDFARHSRQWLNDAQDLLFALHARLAAARRLPEAVAADLRAQADALTDASLAAPPSLTRLQLLPASPPLKPLEDAPA</sequence>
<keyword evidence="2" id="KW-0813">Transport</keyword>
<dbReference type="Pfam" id="PF04632">
    <property type="entry name" value="FUSC"/>
    <property type="match status" value="1"/>
</dbReference>